<dbReference type="KEGG" id="palw:PSAL_033220"/>
<evidence type="ECO:0000313" key="1">
    <source>
        <dbReference type="EMBL" id="QPM92059.1"/>
    </source>
</evidence>
<accession>A0A7T1BX39</accession>
<dbReference type="EMBL" id="CP060436">
    <property type="protein sequence ID" value="QPM92059.1"/>
    <property type="molecule type" value="Genomic_DNA"/>
</dbReference>
<organism evidence="1 2">
    <name type="scientific">Pseudooceanicola algae</name>
    <dbReference type="NCBI Taxonomy" id="1537215"/>
    <lineage>
        <taxon>Bacteria</taxon>
        <taxon>Pseudomonadati</taxon>
        <taxon>Pseudomonadota</taxon>
        <taxon>Alphaproteobacteria</taxon>
        <taxon>Rhodobacterales</taxon>
        <taxon>Paracoccaceae</taxon>
        <taxon>Pseudooceanicola</taxon>
    </lineage>
</organism>
<dbReference type="RefSeq" id="WP_196941874.1">
    <property type="nucleotide sequence ID" value="NZ_CP060436.1"/>
</dbReference>
<sequence length="477" mass="51808">MAGKPLNKKNLVDLGAETLADLLLEAVKGDAARQRRVRMVLSANDGPEAIAADVRKRYASIRRARSYISRKAQTKLAQELAELTQLIETRIAPDAPDAAFDLLWAQLHLAPAIHERTDDSWGTVGEVMDSAMEAVSRLAPRLSTPPEPLAEAIFEAIADDGYGAFDQAVPALAEALGTAGLARLKSLAEAARAAPLAEDDLARYAFISDREAREARALAGRNRTAEMILQDVADAEGDVDSWLAQYTAEQLTYHTIAPSAAQRLLAAGRPEDALALIEAALPGGANDDDDTPDLDEAHFACLDALGRREDLRAALWQRFERHLCPAALRRHLRLLPDFEDIEAEDAARQVVLAFQPIEMALSYCLQAPDLPLAVELIETRIAEIDGDAYEVLTPLAETLAPSHPLSAVLLWRAMVDFALVRARSGRYGHAARHLAACGAADVEILDYGSHLSHADYLDALRRAHARKAAFLERAGLV</sequence>
<dbReference type="AlphaFoldDB" id="A0A7T1BX39"/>
<gene>
    <name evidence="1" type="ORF">PSAL_033220</name>
</gene>
<name>A0A7T1BX39_9RHOB</name>
<dbReference type="Proteomes" id="UP000283786">
    <property type="component" value="Chromosome"/>
</dbReference>
<dbReference type="Pfam" id="PF21810">
    <property type="entry name" value="DUF6880"/>
    <property type="match status" value="1"/>
</dbReference>
<reference evidence="1 2" key="1">
    <citation type="submission" date="2020-08" db="EMBL/GenBank/DDBJ databases">
        <title>Genome sequence of Rhodobacteraceae bacterium Lw-13e.</title>
        <authorList>
            <person name="Poehlein A."/>
            <person name="Wolter L."/>
            <person name="Daniel R."/>
            <person name="Brinkhoff T."/>
        </authorList>
    </citation>
    <scope>NUCLEOTIDE SEQUENCE [LARGE SCALE GENOMIC DNA]</scope>
    <source>
        <strain evidence="1 2">Lw-13e</strain>
    </source>
</reference>
<keyword evidence="2" id="KW-1185">Reference proteome</keyword>
<evidence type="ECO:0000313" key="2">
    <source>
        <dbReference type="Proteomes" id="UP000283786"/>
    </source>
</evidence>
<protein>
    <submittedName>
        <fullName evidence="1">Uncharacterized protein</fullName>
    </submittedName>
</protein>
<dbReference type="InterPro" id="IPR049245">
    <property type="entry name" value="DUF6880"/>
</dbReference>
<proteinExistence type="predicted"/>